<proteinExistence type="predicted"/>
<name>A0A0P9DEC6_9CHLR</name>
<organism evidence="1 2">
    <name type="scientific">Kouleothrix aurantiaca</name>
    <dbReference type="NCBI Taxonomy" id="186479"/>
    <lineage>
        <taxon>Bacteria</taxon>
        <taxon>Bacillati</taxon>
        <taxon>Chloroflexota</taxon>
        <taxon>Chloroflexia</taxon>
        <taxon>Chloroflexales</taxon>
        <taxon>Roseiflexineae</taxon>
        <taxon>Roseiflexaceae</taxon>
        <taxon>Kouleothrix</taxon>
    </lineage>
</organism>
<evidence type="ECO:0000313" key="2">
    <source>
        <dbReference type="Proteomes" id="UP000050509"/>
    </source>
</evidence>
<keyword evidence="2" id="KW-1185">Reference proteome</keyword>
<reference evidence="1 2" key="1">
    <citation type="submission" date="2015-09" db="EMBL/GenBank/DDBJ databases">
        <title>Draft genome sequence of Kouleothrix aurantiaca JCM 19913.</title>
        <authorList>
            <person name="Hemp J."/>
        </authorList>
    </citation>
    <scope>NUCLEOTIDE SEQUENCE [LARGE SCALE GENOMIC DNA]</scope>
    <source>
        <strain evidence="1 2">COM-B</strain>
    </source>
</reference>
<gene>
    <name evidence="1" type="ORF">SE17_06105</name>
</gene>
<comment type="caution">
    <text evidence="1">The sequence shown here is derived from an EMBL/GenBank/DDBJ whole genome shotgun (WGS) entry which is preliminary data.</text>
</comment>
<evidence type="ECO:0000313" key="1">
    <source>
        <dbReference type="EMBL" id="KPV54043.1"/>
    </source>
</evidence>
<sequence length="223" mass="24565">MKKLNISFDRIMSIIALTAGVVALLFSFQANQLAKEANQIALQQAMARVVVLNASDGGSGSDNYITCRHDIRVTNLGGAATALVGFDGTITFKYKKLIAESSGEHFAFNRSRIIPDVGDFYITLMAPSSPGEVLKLEEIAGKNEQPLPLSIDSFATVDFGTKFRYVIDRSEYEIDSGYRLDSQNVLRKFPLPGYTPIEVEYTLHMASGQSVTTPKLSCYYIKQ</sequence>
<dbReference type="EMBL" id="LJCR01000125">
    <property type="protein sequence ID" value="KPV54043.1"/>
    <property type="molecule type" value="Genomic_DNA"/>
</dbReference>
<dbReference type="AlphaFoldDB" id="A0A0P9DEC6"/>
<dbReference type="Proteomes" id="UP000050509">
    <property type="component" value="Unassembled WGS sequence"/>
</dbReference>
<protein>
    <submittedName>
        <fullName evidence="1">Uncharacterized protein</fullName>
    </submittedName>
</protein>
<accession>A0A0P9DEC6</accession>